<sequence>MGFKVAIIGMACRFPQAPDLGAFWNNIQEGVDAISAYPMAQRWGRQAGYYTPGSAPSLEQTYCSRAGVVADLHFDPLAYGIVPREVEEAEADQFIMLDLARSALADAGIVRTGREKTALPAGVIVGRTMPIGPVTIRFLDRIKLLPQLRQGLRDSFPGLDPSQLDAFAERFVAERKAGFDSSLTRNLVPGFAAARLANRLNLSGPSYILDAACASSLVAIENAIMQLQLGRCDVMLAGGVHVPLTQGYWSMFTNIGALSRQEQIRPFDRGADGLLLGEGAGLVVLKPLAAALAHGDRIHAVIEGAGSCGDGRAESLLAPCSDGQVQAFDTAWRNAGMDPGRAGYIECHGTGMPRGDEVESSSLLRFFGPHMQGRHVALGSVKSMIGHTLGAAGIASVIKTACALRDGVLPPSLHCRELRADLAAQGFHVPRHSVPWTGAGRVAGVSAFGFGGINAHLVMSAPPVPARASVPVALALTSPALATQETVLALARPDLASLLADLDSGALHPGAGPCRLVLFDPTPDRMAKARRIAARGQPWRGKQDIFFTPEGLLGAGGKLAFLFPGLGNQVNPDFRELAQRFGVDLARLSAGGDDALVSTSLQTVFSTNTLYHVFGALGIAPDAIAGHSLGEWIACVSSGMIGAAQLEILIARLLALQDSVMGKGYYLVAVWAGADSVRALLAGIDGAAIAVDNCPGHCVICGSAAALEIARQRLRAQGLLSVDMGVEAASHTPFIRAGLQGIRPLVEQIVLSEPAVPIWSSSLAGPYPHAAAEVKEVIIDNMATPVRFRELVGRLYDDGFRVFLQVGNAGLSGFVADTLKGSDYMALDAGSAGKSSEQMLRRAAAGLFAEGKAIDFTRFGMCAQRDEAAEAQEIAAPAPVRAALMSLDGNLNELHAMPGLSFVAGAAASAAASAAGAGPATLPMVQSLPPGALAYTDLHTLSMDVFQRAQHDVLAAFGAASSRSPSLGLSAVPAPMPLSEAGVAIATPAAAAPEPLSAAPIDPHAVVHRQTIEIDHGRFPELYDHEIYQSHEGRPVAERSAVVPMTMMIELACALVSDYLPGCSIRAVHKAFSFRFVDVRGPLALEARIYRKERNLYAVVVEDRFSCQVEVADSLLAAPPPSGAGRLLDSGHVPPFPLQLEQIYRDRWLFHGPLYQGIKQLGPMDASGMTGVVAHAGGLGALVDSAFQVAGVWFCSHYDEDNVVLPLKVGKIEFFAPLAALRNPLDRYDCQVFTRRVSETEFVYDLELSRAGVLQVRVSEFTGRRFSGDPSLFAIFRTPERLNPISEQLEDGLFVFDLAFRSNWTRVMLTKSYLTGRETERVDGSKTMGQRNAVLRGMVAAKDGLKQWLAQHRGVDRLFPSEIEISHDEQGAPLGIVARQDAPLLLSISHKPDIAAVIVGGTQRVGIDVEYIEQRSAAFEQLNYDADEIAFFAAQPDAERAFWQTLFWTAKEAWGKYSGHGLAGAPRRIKVRDVRTSGAGWRGQVEGTLFHARRHQDGHVISWVREQHETQH</sequence>
<dbReference type="Pfam" id="PF14765">
    <property type="entry name" value="PS-DH"/>
    <property type="match status" value="1"/>
</dbReference>
<dbReference type="InterPro" id="IPR014031">
    <property type="entry name" value="Ketoacyl_synth_C"/>
</dbReference>
<dbReference type="EMBL" id="WNLA01000017">
    <property type="protein sequence ID" value="MTW04777.1"/>
    <property type="molecule type" value="Genomic_DNA"/>
</dbReference>
<dbReference type="InterPro" id="IPR016036">
    <property type="entry name" value="Malonyl_transacylase_ACP-bd"/>
</dbReference>
<dbReference type="InterPro" id="IPR020841">
    <property type="entry name" value="PKS_Beta-ketoAc_synthase_dom"/>
</dbReference>
<dbReference type="GO" id="GO:0004312">
    <property type="term" value="F:fatty acid synthase activity"/>
    <property type="evidence" value="ECO:0007669"/>
    <property type="project" value="TreeGrafter"/>
</dbReference>
<dbReference type="InterPro" id="IPR018201">
    <property type="entry name" value="Ketoacyl_synth_AS"/>
</dbReference>
<organism evidence="5 6">
    <name type="scientific">Pseudoduganella ginsengisoli</name>
    <dbReference type="NCBI Taxonomy" id="1462440"/>
    <lineage>
        <taxon>Bacteria</taxon>
        <taxon>Pseudomonadati</taxon>
        <taxon>Pseudomonadota</taxon>
        <taxon>Betaproteobacteria</taxon>
        <taxon>Burkholderiales</taxon>
        <taxon>Oxalobacteraceae</taxon>
        <taxon>Telluria group</taxon>
        <taxon>Pseudoduganella</taxon>
    </lineage>
</organism>
<dbReference type="PANTHER" id="PTHR43775">
    <property type="entry name" value="FATTY ACID SYNTHASE"/>
    <property type="match status" value="1"/>
</dbReference>
<comment type="caution">
    <text evidence="5">The sequence shown here is derived from an EMBL/GenBank/DDBJ whole genome shotgun (WGS) entry which is preliminary data.</text>
</comment>
<dbReference type="Pfam" id="PF02801">
    <property type="entry name" value="Ketoacyl-synt_C"/>
    <property type="match status" value="1"/>
</dbReference>
<evidence type="ECO:0000256" key="2">
    <source>
        <dbReference type="ARBA" id="ARBA00022553"/>
    </source>
</evidence>
<dbReference type="InterPro" id="IPR014043">
    <property type="entry name" value="Acyl_transferase_dom"/>
</dbReference>
<dbReference type="SUPFAM" id="SSF56214">
    <property type="entry name" value="4'-phosphopantetheinyl transferase"/>
    <property type="match status" value="1"/>
</dbReference>
<dbReference type="InterPro" id="IPR049551">
    <property type="entry name" value="PKS_DH_C"/>
</dbReference>
<dbReference type="PROSITE" id="PS00606">
    <property type="entry name" value="KS3_1"/>
    <property type="match status" value="1"/>
</dbReference>
<dbReference type="InterPro" id="IPR016039">
    <property type="entry name" value="Thiolase-like"/>
</dbReference>
<dbReference type="InterPro" id="IPR037143">
    <property type="entry name" value="4-PPantetheinyl_Trfase_dom_sf"/>
</dbReference>
<dbReference type="InterPro" id="IPR001227">
    <property type="entry name" value="Ac_transferase_dom_sf"/>
</dbReference>
<dbReference type="GO" id="GO:0071770">
    <property type="term" value="P:DIM/DIP cell wall layer assembly"/>
    <property type="evidence" value="ECO:0007669"/>
    <property type="project" value="TreeGrafter"/>
</dbReference>
<dbReference type="SUPFAM" id="SSF53901">
    <property type="entry name" value="Thiolase-like"/>
    <property type="match status" value="1"/>
</dbReference>
<keyword evidence="1" id="KW-0596">Phosphopantetheine</keyword>
<keyword evidence="3 5" id="KW-0808">Transferase</keyword>
<evidence type="ECO:0000313" key="6">
    <source>
        <dbReference type="Proteomes" id="UP000484015"/>
    </source>
</evidence>
<dbReference type="GO" id="GO:0006633">
    <property type="term" value="P:fatty acid biosynthetic process"/>
    <property type="evidence" value="ECO:0007669"/>
    <property type="project" value="InterPro"/>
</dbReference>
<dbReference type="PROSITE" id="PS52004">
    <property type="entry name" value="KS3_2"/>
    <property type="match status" value="1"/>
</dbReference>
<evidence type="ECO:0000256" key="1">
    <source>
        <dbReference type="ARBA" id="ARBA00022450"/>
    </source>
</evidence>
<evidence type="ECO:0000259" key="4">
    <source>
        <dbReference type="PROSITE" id="PS52004"/>
    </source>
</evidence>
<dbReference type="InterPro" id="IPR042104">
    <property type="entry name" value="PKS_dehydratase_sf"/>
</dbReference>
<dbReference type="InterPro" id="IPR014030">
    <property type="entry name" value="Ketoacyl_synth_N"/>
</dbReference>
<evidence type="ECO:0000256" key="3">
    <source>
        <dbReference type="ARBA" id="ARBA00022679"/>
    </source>
</evidence>
<gene>
    <name evidence="5" type="ORF">GM668_22130</name>
</gene>
<dbReference type="SMART" id="SM00827">
    <property type="entry name" value="PKS_AT"/>
    <property type="match status" value="1"/>
</dbReference>
<dbReference type="Pfam" id="PF00109">
    <property type="entry name" value="ketoacyl-synt"/>
    <property type="match status" value="1"/>
</dbReference>
<dbReference type="Proteomes" id="UP000484015">
    <property type="component" value="Unassembled WGS sequence"/>
</dbReference>
<dbReference type="GO" id="GO:0005737">
    <property type="term" value="C:cytoplasm"/>
    <property type="evidence" value="ECO:0007669"/>
    <property type="project" value="TreeGrafter"/>
</dbReference>
<keyword evidence="5" id="KW-0012">Acyltransferase</keyword>
<dbReference type="PANTHER" id="PTHR43775:SF37">
    <property type="entry name" value="SI:DKEY-61P9.11"/>
    <property type="match status" value="1"/>
</dbReference>
<dbReference type="Pfam" id="PF00698">
    <property type="entry name" value="Acyl_transf_1"/>
    <property type="match status" value="1"/>
</dbReference>
<dbReference type="Gene3D" id="3.40.366.10">
    <property type="entry name" value="Malonyl-Coenzyme A Acyl Carrier Protein, domain 2"/>
    <property type="match status" value="1"/>
</dbReference>
<dbReference type="SUPFAM" id="SSF52151">
    <property type="entry name" value="FabD/lysophospholipase-like"/>
    <property type="match status" value="1"/>
</dbReference>
<keyword evidence="2" id="KW-0597">Phosphoprotein</keyword>
<dbReference type="RefSeq" id="WP_155441116.1">
    <property type="nucleotide sequence ID" value="NZ_WNLA01000017.1"/>
</dbReference>
<dbReference type="SMART" id="SM00825">
    <property type="entry name" value="PKS_KS"/>
    <property type="match status" value="1"/>
</dbReference>
<dbReference type="GO" id="GO:0008897">
    <property type="term" value="F:holo-[acyl-carrier-protein] synthase activity"/>
    <property type="evidence" value="ECO:0007669"/>
    <property type="project" value="InterPro"/>
</dbReference>
<dbReference type="SUPFAM" id="SSF55048">
    <property type="entry name" value="Probable ACP-binding domain of malonyl-CoA ACP transacylase"/>
    <property type="match status" value="1"/>
</dbReference>
<dbReference type="Gene3D" id="3.40.47.10">
    <property type="match status" value="1"/>
</dbReference>
<dbReference type="GO" id="GO:0005886">
    <property type="term" value="C:plasma membrane"/>
    <property type="evidence" value="ECO:0007669"/>
    <property type="project" value="TreeGrafter"/>
</dbReference>
<reference evidence="5 6" key="1">
    <citation type="submission" date="2019-11" db="EMBL/GenBank/DDBJ databases">
        <title>Type strains purchased from KCTC, JCM and DSMZ.</title>
        <authorList>
            <person name="Lu H."/>
        </authorList>
    </citation>
    <scope>NUCLEOTIDE SEQUENCE [LARGE SCALE GENOMIC DNA]</scope>
    <source>
        <strain evidence="5 6">KCTC 42409</strain>
    </source>
</reference>
<accession>A0A6L6Q4T4</accession>
<protein>
    <submittedName>
        <fullName evidence="5">Acyltransferase domain-containing protein</fullName>
    </submittedName>
</protein>
<dbReference type="GO" id="GO:0000287">
    <property type="term" value="F:magnesium ion binding"/>
    <property type="evidence" value="ECO:0007669"/>
    <property type="project" value="InterPro"/>
</dbReference>
<dbReference type="OrthoDB" id="9778690at2"/>
<dbReference type="CDD" id="cd00833">
    <property type="entry name" value="PKS"/>
    <property type="match status" value="1"/>
</dbReference>
<dbReference type="Gene3D" id="3.10.129.110">
    <property type="entry name" value="Polyketide synthase dehydratase"/>
    <property type="match status" value="1"/>
</dbReference>
<proteinExistence type="predicted"/>
<evidence type="ECO:0000313" key="5">
    <source>
        <dbReference type="EMBL" id="MTW04777.1"/>
    </source>
</evidence>
<dbReference type="InterPro" id="IPR016035">
    <property type="entry name" value="Acyl_Trfase/lysoPLipase"/>
</dbReference>
<dbReference type="InterPro" id="IPR050091">
    <property type="entry name" value="PKS_NRPS_Biosynth_Enz"/>
</dbReference>
<dbReference type="InterPro" id="IPR008278">
    <property type="entry name" value="4-PPantetheinyl_Trfase_dom"/>
</dbReference>
<dbReference type="Gene3D" id="3.90.470.20">
    <property type="entry name" value="4'-phosphopantetheinyl transferase domain"/>
    <property type="match status" value="1"/>
</dbReference>
<dbReference type="GO" id="GO:0004315">
    <property type="term" value="F:3-oxoacyl-[acyl-carrier-protein] synthase activity"/>
    <property type="evidence" value="ECO:0007669"/>
    <property type="project" value="InterPro"/>
</dbReference>
<feature type="domain" description="Ketosynthase family 3 (KS3)" evidence="4">
    <location>
        <begin position="2"/>
        <end position="461"/>
    </location>
</feature>
<keyword evidence="6" id="KW-1185">Reference proteome</keyword>
<dbReference type="Pfam" id="PF01648">
    <property type="entry name" value="ACPS"/>
    <property type="match status" value="1"/>
</dbReference>
<name>A0A6L6Q4T4_9BURK</name>